<dbReference type="WBParaSite" id="HNAJ_0000114701-mRNA-1">
    <property type="protein sequence ID" value="HNAJ_0000114701-mRNA-1"/>
    <property type="gene ID" value="HNAJ_0000114701"/>
</dbReference>
<dbReference type="EMBL" id="UZAE01000406">
    <property type="protein sequence ID" value="VDN97006.1"/>
    <property type="molecule type" value="Genomic_DNA"/>
</dbReference>
<dbReference type="Gene3D" id="3.40.140.10">
    <property type="entry name" value="Cytidine Deaminase, domain 2"/>
    <property type="match status" value="1"/>
</dbReference>
<feature type="domain" description="JAB1/MPN/MOV34 metalloenzyme" evidence="1">
    <location>
        <begin position="26"/>
        <end position="70"/>
    </location>
</feature>
<dbReference type="SUPFAM" id="SSF102712">
    <property type="entry name" value="JAB1/MPN domain"/>
    <property type="match status" value="1"/>
</dbReference>
<dbReference type="OrthoDB" id="6270726at2759"/>
<protein>
    <submittedName>
        <fullName evidence="4">JAB_MPN domain-containing protein</fullName>
    </submittedName>
</protein>
<evidence type="ECO:0000313" key="3">
    <source>
        <dbReference type="Proteomes" id="UP000278807"/>
    </source>
</evidence>
<dbReference type="AlphaFoldDB" id="A0A158QGZ3"/>
<dbReference type="GO" id="GO:0008237">
    <property type="term" value="F:metallopeptidase activity"/>
    <property type="evidence" value="ECO:0007669"/>
    <property type="project" value="InterPro"/>
</dbReference>
<evidence type="ECO:0000259" key="1">
    <source>
        <dbReference type="Pfam" id="PF01398"/>
    </source>
</evidence>
<accession>A0A158QGZ3</accession>
<reference evidence="4" key="1">
    <citation type="submission" date="2016-04" db="UniProtKB">
        <authorList>
            <consortium name="WormBaseParasite"/>
        </authorList>
    </citation>
    <scope>IDENTIFICATION</scope>
</reference>
<reference evidence="2 3" key="2">
    <citation type="submission" date="2018-11" db="EMBL/GenBank/DDBJ databases">
        <authorList>
            <consortium name="Pathogen Informatics"/>
        </authorList>
    </citation>
    <scope>NUCLEOTIDE SEQUENCE [LARGE SCALE GENOMIC DNA]</scope>
</reference>
<evidence type="ECO:0000313" key="4">
    <source>
        <dbReference type="WBParaSite" id="HNAJ_0000114701-mRNA-1"/>
    </source>
</evidence>
<sequence length="179" mass="20046">IINEDVFIISVIPLSSSANFSIAEIQTKSEDLGRIIKSPLQIVGWYHSHNELGLTLTEEDVEFHLAFQARFPNSIAFLTLFGKTSTDPKVMTTSFGAFRCGLNDQPVQLQCAVRPLKHNASSDKFYTASCIAFDDIFEIVREKLASLDMTEVNELDFGLLQPYLNSIELMITSAEYLCL</sequence>
<name>A0A158QGZ3_RODNA</name>
<proteinExistence type="predicted"/>
<dbReference type="InterPro" id="IPR000555">
    <property type="entry name" value="JAMM/MPN+_dom"/>
</dbReference>
<gene>
    <name evidence="2" type="ORF">HNAJ_LOCUS1147</name>
</gene>
<dbReference type="Proteomes" id="UP000278807">
    <property type="component" value="Unassembled WGS sequence"/>
</dbReference>
<evidence type="ECO:0000313" key="2">
    <source>
        <dbReference type="EMBL" id="VDN97006.1"/>
    </source>
</evidence>
<organism evidence="4">
    <name type="scientific">Rodentolepis nana</name>
    <name type="common">Dwarf tapeworm</name>
    <name type="synonym">Hymenolepis nana</name>
    <dbReference type="NCBI Taxonomy" id="102285"/>
    <lineage>
        <taxon>Eukaryota</taxon>
        <taxon>Metazoa</taxon>
        <taxon>Spiralia</taxon>
        <taxon>Lophotrochozoa</taxon>
        <taxon>Platyhelminthes</taxon>
        <taxon>Cestoda</taxon>
        <taxon>Eucestoda</taxon>
        <taxon>Cyclophyllidea</taxon>
        <taxon>Hymenolepididae</taxon>
        <taxon>Rodentolepis</taxon>
    </lineage>
</organism>
<keyword evidence="3" id="KW-1185">Reference proteome</keyword>
<dbReference type="Pfam" id="PF01398">
    <property type="entry name" value="JAB"/>
    <property type="match status" value="1"/>
</dbReference>